<comment type="caution">
    <text evidence="2">The sequence shown here is derived from an EMBL/GenBank/DDBJ whole genome shotgun (WGS) entry which is preliminary data.</text>
</comment>
<proteinExistence type="predicted"/>
<protein>
    <submittedName>
        <fullName evidence="2">Uncharacterized protein</fullName>
    </submittedName>
</protein>
<evidence type="ECO:0000313" key="3">
    <source>
        <dbReference type="Proteomes" id="UP000230551"/>
    </source>
</evidence>
<dbReference type="Proteomes" id="UP000230551">
    <property type="component" value="Unassembled WGS sequence"/>
</dbReference>
<feature type="compositionally biased region" description="Pro residues" evidence="1">
    <location>
        <begin position="156"/>
        <end position="166"/>
    </location>
</feature>
<sequence>MSTVEEHRRGILRELLIRGGTMPVPTEMSVELVDGLGLLTRHDQVREDGHTLRLVNPPRIQDLDADDRATALLVMQRVLIGAEGKPRGIGDGAGQLAELLGDKQRAARVHRAAMSALTEDGLVRAADGRVTDTSGPLHRQGRSAAPTTVTALEPSTPTPVEPAPVAPKPAPVVKQATVEKPVAVVVEKAAAPVVKQPPTPVTPQPVAAPTTTALIPSRAEATLERIADALERSTVLQADTAGRVGMGSEVQYSADAARLALAQHVAVLIGAHGPITRSELTANRLSKAQRDTASAALAYAVGVGALRLSHRRYHLVDASRLGWTPGGFEQAVAEQRAAAQMRAKALADRQARADAALVNRESEAALQRVLAR</sequence>
<evidence type="ECO:0000256" key="1">
    <source>
        <dbReference type="SAM" id="MobiDB-lite"/>
    </source>
</evidence>
<gene>
    <name evidence="2" type="ORF">CQY22_013270</name>
</gene>
<dbReference type="RefSeq" id="WP_090590141.1">
    <property type="nucleotide sequence ID" value="NZ_CP104302.1"/>
</dbReference>
<reference evidence="2 3" key="1">
    <citation type="journal article" date="2017" name="Infect. Genet. Evol.">
        <title>The new phylogeny of the genus Mycobacterium: The old and the news.</title>
        <authorList>
            <person name="Tortoli E."/>
            <person name="Fedrizzi T."/>
            <person name="Meehan C.J."/>
            <person name="Trovato A."/>
            <person name="Grottola A."/>
            <person name="Giacobazzi E."/>
            <person name="Serpini G.F."/>
            <person name="Tagliazucchi S."/>
            <person name="Fabio A."/>
            <person name="Bettua C."/>
            <person name="Bertorelli R."/>
            <person name="Frascaro F."/>
            <person name="De Sanctis V."/>
            <person name="Pecorari M."/>
            <person name="Jousson O."/>
            <person name="Segata N."/>
            <person name="Cirillo D.M."/>
        </authorList>
    </citation>
    <scope>NUCLEOTIDE SEQUENCE [LARGE SCALE GENOMIC DNA]</scope>
    <source>
        <strain evidence="2 3">CIP1034565</strain>
    </source>
</reference>
<name>A0A2G5P8U7_9MYCO</name>
<organism evidence="2 3">
    <name type="scientific">Mycolicibacterium brumae</name>
    <dbReference type="NCBI Taxonomy" id="85968"/>
    <lineage>
        <taxon>Bacteria</taxon>
        <taxon>Bacillati</taxon>
        <taxon>Actinomycetota</taxon>
        <taxon>Actinomycetes</taxon>
        <taxon>Mycobacteriales</taxon>
        <taxon>Mycobacteriaceae</taxon>
        <taxon>Mycolicibacterium</taxon>
    </lineage>
</organism>
<keyword evidence="3" id="KW-1185">Reference proteome</keyword>
<accession>A0A2G5P8U7</accession>
<dbReference type="EMBL" id="PDCN02000017">
    <property type="protein sequence ID" value="PIB74433.1"/>
    <property type="molecule type" value="Genomic_DNA"/>
</dbReference>
<dbReference type="STRING" id="85968.GCA_900073015_02735"/>
<dbReference type="OrthoDB" id="10020947at2"/>
<feature type="region of interest" description="Disordered" evidence="1">
    <location>
        <begin position="129"/>
        <end position="166"/>
    </location>
</feature>
<evidence type="ECO:0000313" key="2">
    <source>
        <dbReference type="EMBL" id="PIB74433.1"/>
    </source>
</evidence>
<dbReference type="AlphaFoldDB" id="A0A2G5P8U7"/>